<feature type="non-terminal residue" evidence="1">
    <location>
        <position position="86"/>
    </location>
</feature>
<dbReference type="EMBL" id="CADCTQ010000241">
    <property type="protein sequence ID" value="CAA9266210.1"/>
    <property type="molecule type" value="Genomic_DNA"/>
</dbReference>
<organism evidence="1">
    <name type="scientific">uncultured Cytophagales bacterium</name>
    <dbReference type="NCBI Taxonomy" id="158755"/>
    <lineage>
        <taxon>Bacteria</taxon>
        <taxon>Pseudomonadati</taxon>
        <taxon>Bacteroidota</taxon>
        <taxon>Sphingobacteriia</taxon>
        <taxon>Sphingobacteriales</taxon>
        <taxon>environmental samples</taxon>
    </lineage>
</organism>
<protein>
    <submittedName>
        <fullName evidence="1">Uncharacterized protein</fullName>
    </submittedName>
</protein>
<evidence type="ECO:0000313" key="1">
    <source>
        <dbReference type="EMBL" id="CAA9266210.1"/>
    </source>
</evidence>
<reference evidence="1" key="1">
    <citation type="submission" date="2020-02" db="EMBL/GenBank/DDBJ databases">
        <authorList>
            <person name="Meier V. D."/>
        </authorList>
    </citation>
    <scope>NUCLEOTIDE SEQUENCE</scope>
    <source>
        <strain evidence="1">AVDCRST_MAG56</strain>
    </source>
</reference>
<accession>A0A6J4J153</accession>
<gene>
    <name evidence="1" type="ORF">AVDCRST_MAG56-2780</name>
</gene>
<dbReference type="AlphaFoldDB" id="A0A6J4J153"/>
<proteinExistence type="predicted"/>
<sequence>ARCPSARPLYVFRPRKPSGWGSLGGNAVRGFAGGAGSLPRHGTQRPAAGGVRAALPIRSIRGKRTGSARNGVLLRPARHLRRVRRI</sequence>
<name>A0A6J4J153_9SPHI</name>
<feature type="non-terminal residue" evidence="1">
    <location>
        <position position="1"/>
    </location>
</feature>